<keyword evidence="2" id="KW-1185">Reference proteome</keyword>
<accession>A0ACB8SHG9</accession>
<dbReference type="EMBL" id="MU277303">
    <property type="protein sequence ID" value="KAI0055231.1"/>
    <property type="molecule type" value="Genomic_DNA"/>
</dbReference>
<evidence type="ECO:0000313" key="1">
    <source>
        <dbReference type="EMBL" id="KAI0055231.1"/>
    </source>
</evidence>
<dbReference type="Proteomes" id="UP000814140">
    <property type="component" value="Unassembled WGS sequence"/>
</dbReference>
<proteinExistence type="predicted"/>
<feature type="non-terminal residue" evidence="1">
    <location>
        <position position="89"/>
    </location>
</feature>
<gene>
    <name evidence="1" type="ORF">BV25DRAFT_1781515</name>
</gene>
<sequence>LPVEPFLLCSFVIAAVLHVISGLAHSDSHFLLLGLRAAVVGAVVFNRPNVPPGEIEKLRAGLSSSMPGDIRTILSRFELEPDIVLYACC</sequence>
<reference evidence="1" key="2">
    <citation type="journal article" date="2022" name="New Phytol.">
        <title>Evolutionary transition to the ectomycorrhizal habit in the genomes of a hyperdiverse lineage of mushroom-forming fungi.</title>
        <authorList>
            <person name="Looney B."/>
            <person name="Miyauchi S."/>
            <person name="Morin E."/>
            <person name="Drula E."/>
            <person name="Courty P.E."/>
            <person name="Kohler A."/>
            <person name="Kuo A."/>
            <person name="LaButti K."/>
            <person name="Pangilinan J."/>
            <person name="Lipzen A."/>
            <person name="Riley R."/>
            <person name="Andreopoulos W."/>
            <person name="He G."/>
            <person name="Johnson J."/>
            <person name="Nolan M."/>
            <person name="Tritt A."/>
            <person name="Barry K.W."/>
            <person name="Grigoriev I.V."/>
            <person name="Nagy L.G."/>
            <person name="Hibbett D."/>
            <person name="Henrissat B."/>
            <person name="Matheny P.B."/>
            <person name="Labbe J."/>
            <person name="Martin F.M."/>
        </authorList>
    </citation>
    <scope>NUCLEOTIDE SEQUENCE</scope>
    <source>
        <strain evidence="1">HHB10654</strain>
    </source>
</reference>
<evidence type="ECO:0000313" key="2">
    <source>
        <dbReference type="Proteomes" id="UP000814140"/>
    </source>
</evidence>
<reference evidence="1" key="1">
    <citation type="submission" date="2021-03" db="EMBL/GenBank/DDBJ databases">
        <authorList>
            <consortium name="DOE Joint Genome Institute"/>
            <person name="Ahrendt S."/>
            <person name="Looney B.P."/>
            <person name="Miyauchi S."/>
            <person name="Morin E."/>
            <person name="Drula E."/>
            <person name="Courty P.E."/>
            <person name="Chicoki N."/>
            <person name="Fauchery L."/>
            <person name="Kohler A."/>
            <person name="Kuo A."/>
            <person name="Labutti K."/>
            <person name="Pangilinan J."/>
            <person name="Lipzen A."/>
            <person name="Riley R."/>
            <person name="Andreopoulos W."/>
            <person name="He G."/>
            <person name="Johnson J."/>
            <person name="Barry K.W."/>
            <person name="Grigoriev I.V."/>
            <person name="Nagy L."/>
            <person name="Hibbett D."/>
            <person name="Henrissat B."/>
            <person name="Matheny P.B."/>
            <person name="Labbe J."/>
            <person name="Martin F."/>
        </authorList>
    </citation>
    <scope>NUCLEOTIDE SEQUENCE</scope>
    <source>
        <strain evidence="1">HHB10654</strain>
    </source>
</reference>
<name>A0ACB8SHG9_9AGAM</name>
<protein>
    <submittedName>
        <fullName evidence="1">Uncharacterized protein</fullName>
    </submittedName>
</protein>
<comment type="caution">
    <text evidence="1">The sequence shown here is derived from an EMBL/GenBank/DDBJ whole genome shotgun (WGS) entry which is preliminary data.</text>
</comment>
<feature type="non-terminal residue" evidence="1">
    <location>
        <position position="1"/>
    </location>
</feature>
<organism evidence="1 2">
    <name type="scientific">Artomyces pyxidatus</name>
    <dbReference type="NCBI Taxonomy" id="48021"/>
    <lineage>
        <taxon>Eukaryota</taxon>
        <taxon>Fungi</taxon>
        <taxon>Dikarya</taxon>
        <taxon>Basidiomycota</taxon>
        <taxon>Agaricomycotina</taxon>
        <taxon>Agaricomycetes</taxon>
        <taxon>Russulales</taxon>
        <taxon>Auriscalpiaceae</taxon>
        <taxon>Artomyces</taxon>
    </lineage>
</organism>